<keyword evidence="6" id="KW-1185">Reference proteome</keyword>
<evidence type="ECO:0000256" key="2">
    <source>
        <dbReference type="ARBA" id="ARBA00023125"/>
    </source>
</evidence>
<protein>
    <submittedName>
        <fullName evidence="5">AraC family transcriptional regulator ligand-binding domain-containing protein</fullName>
    </submittedName>
</protein>
<comment type="caution">
    <text evidence="5">The sequence shown here is derived from an EMBL/GenBank/DDBJ whole genome shotgun (WGS) entry which is preliminary data.</text>
</comment>
<organism evidence="5 6">
    <name type="scientific">Paracoccus onchidii</name>
    <dbReference type="NCBI Taxonomy" id="3017813"/>
    <lineage>
        <taxon>Bacteria</taxon>
        <taxon>Pseudomonadati</taxon>
        <taxon>Pseudomonadota</taxon>
        <taxon>Alphaproteobacteria</taxon>
        <taxon>Rhodobacterales</taxon>
        <taxon>Paracoccaceae</taxon>
        <taxon>Paracoccus</taxon>
    </lineage>
</organism>
<dbReference type="PANTHER" id="PTHR47894:SF1">
    <property type="entry name" value="HTH-TYPE TRANSCRIPTIONAL REGULATOR VQSM"/>
    <property type="match status" value="1"/>
</dbReference>
<evidence type="ECO:0000256" key="3">
    <source>
        <dbReference type="ARBA" id="ARBA00023163"/>
    </source>
</evidence>
<keyword evidence="2" id="KW-0238">DNA-binding</keyword>
<dbReference type="Gene3D" id="1.10.10.60">
    <property type="entry name" value="Homeodomain-like"/>
    <property type="match status" value="1"/>
</dbReference>
<accession>A0ABT4ZCJ4</accession>
<keyword evidence="3" id="KW-0804">Transcription</keyword>
<gene>
    <name evidence="5" type="ORF">PAF17_02500</name>
</gene>
<reference evidence="5" key="1">
    <citation type="submission" date="2022-12" db="EMBL/GenBank/DDBJ databases">
        <title>Paracoccus onchidii sp. nov., isolated from a marine invertebrate from the South China Sea.</title>
        <authorList>
            <person name="Xu S."/>
            <person name="Liu Z."/>
            <person name="Xu Y."/>
        </authorList>
    </citation>
    <scope>NUCLEOTIDE SEQUENCE</scope>
    <source>
        <strain evidence="5">Z330</strain>
    </source>
</reference>
<dbReference type="RefSeq" id="WP_271887504.1">
    <property type="nucleotide sequence ID" value="NZ_JAQBIE010000002.1"/>
</dbReference>
<evidence type="ECO:0000259" key="4">
    <source>
        <dbReference type="PROSITE" id="PS01124"/>
    </source>
</evidence>
<sequence>MVENRLYKIAAGIRHSCSILGISPARVLARCGLDAAYLDLEANGHARGVDAAGYFRLWSALAEESDHPELPLALGQGASKGPFQPALLACSSSPDIYTGLNRLQVFKALIAPIRLDFIETANSFSVRFESVVSQPIPEIMAASEIAFFLDFARAFTAHPVQPLGVTLPGATFVTPAYQSFVAAPITQGAHAVLTFAMEDARRPLISADADLYQLVATELTSRLRNAQADAAFVPRVRRVLTELLPTGQISAEQVASRLGISKRSLQRRLKDEGTTFRHVLDETRAELSLIYLRDRKLSTEETSFLLAYQDPNSFYRAFHEWTGMTPAQARNSEGAPRRSEVN</sequence>
<evidence type="ECO:0000256" key="1">
    <source>
        <dbReference type="ARBA" id="ARBA00023015"/>
    </source>
</evidence>
<dbReference type="Proteomes" id="UP001165641">
    <property type="component" value="Unassembled WGS sequence"/>
</dbReference>
<dbReference type="SMART" id="SM00342">
    <property type="entry name" value="HTH_ARAC"/>
    <property type="match status" value="1"/>
</dbReference>
<dbReference type="InterPro" id="IPR018060">
    <property type="entry name" value="HTH_AraC"/>
</dbReference>
<dbReference type="InterPro" id="IPR009057">
    <property type="entry name" value="Homeodomain-like_sf"/>
</dbReference>
<feature type="domain" description="HTH araC/xylS-type" evidence="4">
    <location>
        <begin position="234"/>
        <end position="332"/>
    </location>
</feature>
<dbReference type="InterPro" id="IPR032687">
    <property type="entry name" value="AraC-type_N"/>
</dbReference>
<dbReference type="SUPFAM" id="SSF46689">
    <property type="entry name" value="Homeodomain-like"/>
    <property type="match status" value="1"/>
</dbReference>
<dbReference type="PANTHER" id="PTHR47894">
    <property type="entry name" value="HTH-TYPE TRANSCRIPTIONAL REGULATOR GADX"/>
    <property type="match status" value="1"/>
</dbReference>
<dbReference type="Pfam" id="PF12833">
    <property type="entry name" value="HTH_18"/>
    <property type="match status" value="1"/>
</dbReference>
<name>A0ABT4ZCJ4_9RHOB</name>
<keyword evidence="1" id="KW-0805">Transcription regulation</keyword>
<evidence type="ECO:0000313" key="5">
    <source>
        <dbReference type="EMBL" id="MDB6176370.1"/>
    </source>
</evidence>
<proteinExistence type="predicted"/>
<dbReference type="PROSITE" id="PS01124">
    <property type="entry name" value="HTH_ARAC_FAMILY_2"/>
    <property type="match status" value="1"/>
</dbReference>
<evidence type="ECO:0000313" key="6">
    <source>
        <dbReference type="Proteomes" id="UP001165641"/>
    </source>
</evidence>
<dbReference type="Pfam" id="PF12625">
    <property type="entry name" value="Arabinose_bd"/>
    <property type="match status" value="1"/>
</dbReference>
<dbReference type="EMBL" id="JAQBIE010000002">
    <property type="protein sequence ID" value="MDB6176370.1"/>
    <property type="molecule type" value="Genomic_DNA"/>
</dbReference>